<evidence type="ECO:0000256" key="1">
    <source>
        <dbReference type="ARBA" id="ARBA00012552"/>
    </source>
</evidence>
<sequence>MLIKAVHYLLCFACIYVLSHAEPIISQPQSFASFKINNDTTQNEGSCVYTVTISTSCSSISATRDHISLAFGDAYGIQVYAPRLDDPWSSTFERCSADSFRVKGPCTHQICYVYLYRTGRDGWKPDTVKIFGYYSKPFGFRAQEEEMGEARDNDAYEEELLDYEEEDEKAPDSVASKAAGESAKKGYVGIHSSGFRDFLLKPELLRSIVDSGFEHPSEVQHECIPQAILGMDVICQAKSGMGKTAVFVLSTLQQIEPVAGQVAALVLCHTRELAYQICHEFERFSTYLPDIKVAVFYGGVSIKTHKDLLKNECPHIVVGTPGRILALARDKDLGLKHVRHFILDECDKMLESLDMRRDVQEIFKMTPHDKQVMMFSATLSKEIRPVCKKFMQDPMEIYVDDEAKLTLHGLVQHYIKLSELEKNRKLNDLLDALDFNQVVIFVKSVSRAAELNKLLMECNFPSICIHSGMPQEERLTRYKNFKEGHKRILVATDLVGRGIDIERVNIVINYDMPDSADTYLHRVGRAGRFGTKGLAITFVSSASDSDVLNQVQERFEVDIKELPEQIDTSTYMPS</sequence>
<proteinExistence type="predicted"/>
<dbReference type="InterPro" id="IPR014014">
    <property type="entry name" value="RNA_helicase_DEAD_Q_motif"/>
</dbReference>
<reference evidence="12 13" key="1">
    <citation type="journal article" date="2023" name="Hortic Res">
        <title>The complete reference genome for grapevine (Vitis vinifera L.) genetics and breeding.</title>
        <authorList>
            <person name="Shi X."/>
            <person name="Cao S."/>
            <person name="Wang X."/>
            <person name="Huang S."/>
            <person name="Wang Y."/>
            <person name="Liu Z."/>
            <person name="Liu W."/>
            <person name="Leng X."/>
            <person name="Peng Y."/>
            <person name="Wang N."/>
            <person name="Wang Y."/>
            <person name="Ma Z."/>
            <person name="Xu X."/>
            <person name="Zhang F."/>
            <person name="Xue H."/>
            <person name="Zhong H."/>
            <person name="Wang Y."/>
            <person name="Zhang K."/>
            <person name="Velt A."/>
            <person name="Avia K."/>
            <person name="Holtgrawe D."/>
            <person name="Grimplet J."/>
            <person name="Matus J.T."/>
            <person name="Ware D."/>
            <person name="Wu X."/>
            <person name="Wang H."/>
            <person name="Liu C."/>
            <person name="Fang Y."/>
            <person name="Rustenholz C."/>
            <person name="Cheng Z."/>
            <person name="Xiao H."/>
            <person name="Zhou Y."/>
        </authorList>
    </citation>
    <scope>NUCLEOTIDE SEQUENCE [LARGE SCALE GENOMIC DNA]</scope>
    <source>
        <strain evidence="13">cv. Pinot noir / PN40024</strain>
        <tissue evidence="12">Leaf</tissue>
    </source>
</reference>
<dbReference type="PROSITE" id="PS51192">
    <property type="entry name" value="HELICASE_ATP_BIND_1"/>
    <property type="match status" value="1"/>
</dbReference>
<feature type="chain" id="PRO_5046959598" description="RNA helicase" evidence="8">
    <location>
        <begin position="22"/>
        <end position="574"/>
    </location>
</feature>
<evidence type="ECO:0000259" key="9">
    <source>
        <dbReference type="PROSITE" id="PS51192"/>
    </source>
</evidence>
<dbReference type="EMBL" id="CP126656">
    <property type="protein sequence ID" value="WJZ94803.1"/>
    <property type="molecule type" value="Genomic_DNA"/>
</dbReference>
<feature type="short sequence motif" description="Q motif" evidence="7">
    <location>
        <begin position="193"/>
        <end position="221"/>
    </location>
</feature>
<dbReference type="InterPro" id="IPR036392">
    <property type="entry name" value="PLAT/LH2_dom_sf"/>
</dbReference>
<evidence type="ECO:0000259" key="10">
    <source>
        <dbReference type="PROSITE" id="PS51194"/>
    </source>
</evidence>
<dbReference type="PROSITE" id="PS51195">
    <property type="entry name" value="Q_MOTIF"/>
    <property type="match status" value="1"/>
</dbReference>
<gene>
    <name evidence="12" type="ORF">VitviT2T_013631</name>
</gene>
<dbReference type="Pfam" id="PF00271">
    <property type="entry name" value="Helicase_C"/>
    <property type="match status" value="1"/>
</dbReference>
<keyword evidence="6" id="KW-0694">RNA-binding</keyword>
<protein>
    <recommendedName>
        <fullName evidence="1">RNA helicase</fullName>
        <ecNumber evidence="1">3.6.4.13</ecNumber>
    </recommendedName>
</protein>
<evidence type="ECO:0000259" key="11">
    <source>
        <dbReference type="PROSITE" id="PS51195"/>
    </source>
</evidence>
<dbReference type="SUPFAM" id="SSF52540">
    <property type="entry name" value="P-loop containing nucleoside triphosphate hydrolases"/>
    <property type="match status" value="1"/>
</dbReference>
<feature type="domain" description="DEAD-box RNA helicase Q" evidence="11">
    <location>
        <begin position="193"/>
        <end position="221"/>
    </location>
</feature>
<dbReference type="SUPFAM" id="SSF49723">
    <property type="entry name" value="Lipase/lipooxygenase domain (PLAT/LH2 domain)"/>
    <property type="match status" value="1"/>
</dbReference>
<dbReference type="Proteomes" id="UP001227230">
    <property type="component" value="Chromosome 9"/>
</dbReference>
<dbReference type="Pfam" id="PF06232">
    <property type="entry name" value="ATS3"/>
    <property type="match status" value="1"/>
</dbReference>
<feature type="domain" description="Helicase C-terminal" evidence="10">
    <location>
        <begin position="425"/>
        <end position="570"/>
    </location>
</feature>
<dbReference type="InterPro" id="IPR011545">
    <property type="entry name" value="DEAD/DEAH_box_helicase_dom"/>
</dbReference>
<evidence type="ECO:0000256" key="4">
    <source>
        <dbReference type="ARBA" id="ARBA00022806"/>
    </source>
</evidence>
<dbReference type="PANTHER" id="PTHR47958">
    <property type="entry name" value="ATP-DEPENDENT RNA HELICASE DBP3"/>
    <property type="match status" value="1"/>
</dbReference>
<evidence type="ECO:0000256" key="8">
    <source>
        <dbReference type="SAM" id="SignalP"/>
    </source>
</evidence>
<evidence type="ECO:0000313" key="12">
    <source>
        <dbReference type="EMBL" id="WJZ94803.1"/>
    </source>
</evidence>
<name>A0ABY9CH96_VITVI</name>
<organism evidence="12 13">
    <name type="scientific">Vitis vinifera</name>
    <name type="common">Grape</name>
    <dbReference type="NCBI Taxonomy" id="29760"/>
    <lineage>
        <taxon>Eukaryota</taxon>
        <taxon>Viridiplantae</taxon>
        <taxon>Streptophyta</taxon>
        <taxon>Embryophyta</taxon>
        <taxon>Tracheophyta</taxon>
        <taxon>Spermatophyta</taxon>
        <taxon>Magnoliopsida</taxon>
        <taxon>eudicotyledons</taxon>
        <taxon>Gunneridae</taxon>
        <taxon>Pentapetalae</taxon>
        <taxon>rosids</taxon>
        <taxon>Vitales</taxon>
        <taxon>Vitaceae</taxon>
        <taxon>Viteae</taxon>
        <taxon>Vitis</taxon>
    </lineage>
</organism>
<dbReference type="InterPro" id="IPR010417">
    <property type="entry name" value="Embryo-specific_ATS3"/>
</dbReference>
<keyword evidence="2" id="KW-0547">Nucleotide-binding</keyword>
<evidence type="ECO:0000256" key="2">
    <source>
        <dbReference type="ARBA" id="ARBA00022741"/>
    </source>
</evidence>
<dbReference type="PROSITE" id="PS51194">
    <property type="entry name" value="HELICASE_CTER"/>
    <property type="match status" value="1"/>
</dbReference>
<dbReference type="CDD" id="cd18787">
    <property type="entry name" value="SF2_C_DEAD"/>
    <property type="match status" value="1"/>
</dbReference>
<keyword evidence="13" id="KW-1185">Reference proteome</keyword>
<evidence type="ECO:0000313" key="13">
    <source>
        <dbReference type="Proteomes" id="UP001227230"/>
    </source>
</evidence>
<feature type="signal peptide" evidence="8">
    <location>
        <begin position="1"/>
        <end position="21"/>
    </location>
</feature>
<evidence type="ECO:0000256" key="6">
    <source>
        <dbReference type="ARBA" id="ARBA00022884"/>
    </source>
</evidence>
<dbReference type="InterPro" id="IPR027417">
    <property type="entry name" value="P-loop_NTPase"/>
</dbReference>
<keyword evidence="8" id="KW-0732">Signal</keyword>
<dbReference type="InterPro" id="IPR014001">
    <property type="entry name" value="Helicase_ATP-bd"/>
</dbReference>
<evidence type="ECO:0000256" key="5">
    <source>
        <dbReference type="ARBA" id="ARBA00022840"/>
    </source>
</evidence>
<dbReference type="EC" id="3.6.4.13" evidence="1"/>
<accession>A0ABY9CH96</accession>
<dbReference type="Pfam" id="PF00270">
    <property type="entry name" value="DEAD"/>
    <property type="match status" value="1"/>
</dbReference>
<keyword evidence="3" id="KW-0378">Hydrolase</keyword>
<keyword evidence="4" id="KW-0347">Helicase</keyword>
<keyword evidence="5" id="KW-0067">ATP-binding</keyword>
<dbReference type="SMART" id="SM00490">
    <property type="entry name" value="HELICc"/>
    <property type="match status" value="1"/>
</dbReference>
<evidence type="ECO:0000256" key="3">
    <source>
        <dbReference type="ARBA" id="ARBA00022801"/>
    </source>
</evidence>
<feature type="domain" description="Helicase ATP-binding" evidence="9">
    <location>
        <begin position="224"/>
        <end position="397"/>
    </location>
</feature>
<dbReference type="InterPro" id="IPR001650">
    <property type="entry name" value="Helicase_C-like"/>
</dbReference>
<dbReference type="CDD" id="cd17950">
    <property type="entry name" value="DEADc_DDX39"/>
    <property type="match status" value="1"/>
</dbReference>
<dbReference type="SMART" id="SM00487">
    <property type="entry name" value="DEXDc"/>
    <property type="match status" value="1"/>
</dbReference>
<evidence type="ECO:0000256" key="7">
    <source>
        <dbReference type="PROSITE-ProRule" id="PRU00552"/>
    </source>
</evidence>
<dbReference type="Gene3D" id="3.40.50.300">
    <property type="entry name" value="P-loop containing nucleotide triphosphate hydrolases"/>
    <property type="match status" value="2"/>
</dbReference>